<comment type="caution">
    <text evidence="2">The sequence shown here is derived from an EMBL/GenBank/DDBJ whole genome shotgun (WGS) entry which is preliminary data.</text>
</comment>
<keyword evidence="3" id="KW-1185">Reference proteome</keyword>
<reference evidence="2 3" key="1">
    <citation type="journal article" date="2022" name="Nat. Plants">
        <title>Genomes of leafy and leafless Platanthera orchids illuminate the evolution of mycoheterotrophy.</title>
        <authorList>
            <person name="Li M.H."/>
            <person name="Liu K.W."/>
            <person name="Li Z."/>
            <person name="Lu H.C."/>
            <person name="Ye Q.L."/>
            <person name="Zhang D."/>
            <person name="Wang J.Y."/>
            <person name="Li Y.F."/>
            <person name="Zhong Z.M."/>
            <person name="Liu X."/>
            <person name="Yu X."/>
            <person name="Liu D.K."/>
            <person name="Tu X.D."/>
            <person name="Liu B."/>
            <person name="Hao Y."/>
            <person name="Liao X.Y."/>
            <person name="Jiang Y.T."/>
            <person name="Sun W.H."/>
            <person name="Chen J."/>
            <person name="Chen Y.Q."/>
            <person name="Ai Y."/>
            <person name="Zhai J.W."/>
            <person name="Wu S.S."/>
            <person name="Zhou Z."/>
            <person name="Hsiao Y.Y."/>
            <person name="Wu W.L."/>
            <person name="Chen Y.Y."/>
            <person name="Lin Y.F."/>
            <person name="Hsu J.L."/>
            <person name="Li C.Y."/>
            <person name="Wang Z.W."/>
            <person name="Zhao X."/>
            <person name="Zhong W.Y."/>
            <person name="Ma X.K."/>
            <person name="Ma L."/>
            <person name="Huang J."/>
            <person name="Chen G.Z."/>
            <person name="Huang M.Z."/>
            <person name="Huang L."/>
            <person name="Peng D.H."/>
            <person name="Luo Y.B."/>
            <person name="Zou S.Q."/>
            <person name="Chen S.P."/>
            <person name="Lan S."/>
            <person name="Tsai W.C."/>
            <person name="Van de Peer Y."/>
            <person name="Liu Z.J."/>
        </authorList>
    </citation>
    <scope>NUCLEOTIDE SEQUENCE [LARGE SCALE GENOMIC DNA]</scope>
    <source>
        <strain evidence="2">Lor288</strain>
    </source>
</reference>
<sequence>MALEAETAAGGASLEVSVEEAKRWEAVVASGGVVVRKQRRREVVAMGAFLREERLIEHKAARQLENEVGYTCIIDCKIKFDKYLVTELVHFVNQDSLGLANDFLSLGFIPDEEDTQLVAEALRASFDIDRRLSNDFQQCGALQGVCSSMMHESTPNSTLYDEGCVAIVEFVYESDMSRALNPTQLPPQLTIQLLADSLVPTSGVMNHLYDVMYEFNFSLPPDYALVIRALGSLEGTAKALDPEFKVIESAYPFVVGRLLTDPDPDMRKILRELLIRNDGSIRWNRLERLTARCYDLVLLSQTARCCGLSFPCRSFSPGLPPPQTLGLYRLWSSDRWSPPLLISSRPPLPFFSLRHSSSPQPSHSSSSQTCRIQCLSNSIPSPQQQFALHQRVSL</sequence>
<proteinExistence type="inferred from homology"/>
<dbReference type="InterPro" id="IPR050154">
    <property type="entry name" value="UbiB_kinase"/>
</dbReference>
<organism evidence="2 3">
    <name type="scientific">Platanthera guangdongensis</name>
    <dbReference type="NCBI Taxonomy" id="2320717"/>
    <lineage>
        <taxon>Eukaryota</taxon>
        <taxon>Viridiplantae</taxon>
        <taxon>Streptophyta</taxon>
        <taxon>Embryophyta</taxon>
        <taxon>Tracheophyta</taxon>
        <taxon>Spermatophyta</taxon>
        <taxon>Magnoliopsida</taxon>
        <taxon>Liliopsida</taxon>
        <taxon>Asparagales</taxon>
        <taxon>Orchidaceae</taxon>
        <taxon>Orchidoideae</taxon>
        <taxon>Orchideae</taxon>
        <taxon>Orchidinae</taxon>
        <taxon>Platanthera</taxon>
    </lineage>
</organism>
<evidence type="ECO:0000313" key="2">
    <source>
        <dbReference type="EMBL" id="KAK8965599.1"/>
    </source>
</evidence>
<evidence type="ECO:0000313" key="3">
    <source>
        <dbReference type="Proteomes" id="UP001412067"/>
    </source>
</evidence>
<dbReference type="PANTHER" id="PTHR10566:SF124">
    <property type="entry name" value="PROTEIN KINASE SUPERFAMILY PROTEIN"/>
    <property type="match status" value="1"/>
</dbReference>
<gene>
    <name evidence="2" type="ORF">KSP40_PGU021413</name>
</gene>
<dbReference type="PANTHER" id="PTHR10566">
    <property type="entry name" value="CHAPERONE-ACTIVITY OF BC1 COMPLEX CABC1 -RELATED"/>
    <property type="match status" value="1"/>
</dbReference>
<accession>A0ABR2MPT2</accession>
<evidence type="ECO:0000256" key="1">
    <source>
        <dbReference type="ARBA" id="ARBA00009670"/>
    </source>
</evidence>
<comment type="similarity">
    <text evidence="1">Belongs to the protein kinase superfamily. ADCK protein kinase family.</text>
</comment>
<dbReference type="Proteomes" id="UP001412067">
    <property type="component" value="Unassembled WGS sequence"/>
</dbReference>
<protein>
    <submittedName>
        <fullName evidence="2">Uncharacterized protein</fullName>
    </submittedName>
</protein>
<name>A0ABR2MPT2_9ASPA</name>
<dbReference type="EMBL" id="JBBWWR010000006">
    <property type="protein sequence ID" value="KAK8965599.1"/>
    <property type="molecule type" value="Genomic_DNA"/>
</dbReference>